<dbReference type="Proteomes" id="UP000269689">
    <property type="component" value="Unassembled WGS sequence"/>
</dbReference>
<feature type="signal peptide" evidence="5">
    <location>
        <begin position="1"/>
        <end position="19"/>
    </location>
</feature>
<evidence type="ECO:0000313" key="8">
    <source>
        <dbReference type="Proteomes" id="UP000269689"/>
    </source>
</evidence>
<evidence type="ECO:0000256" key="3">
    <source>
        <dbReference type="ARBA" id="ARBA00022989"/>
    </source>
</evidence>
<dbReference type="GO" id="GO:0005886">
    <property type="term" value="C:plasma membrane"/>
    <property type="evidence" value="ECO:0007669"/>
    <property type="project" value="InterPro"/>
</dbReference>
<dbReference type="EMBL" id="RKQK01000002">
    <property type="protein sequence ID" value="RPE67437.1"/>
    <property type="molecule type" value="Genomic_DNA"/>
</dbReference>
<proteinExistence type="predicted"/>
<accession>A0A3N4UR53</accession>
<evidence type="ECO:0000256" key="4">
    <source>
        <dbReference type="ARBA" id="ARBA00023136"/>
    </source>
</evidence>
<comment type="caution">
    <text evidence="7">The sequence shown here is derived from an EMBL/GenBank/DDBJ whole genome shotgun (WGS) entry which is preliminary data.</text>
</comment>
<feature type="domain" description="Translocation and assembly module TamB C-terminal" evidence="6">
    <location>
        <begin position="759"/>
        <end position="1104"/>
    </location>
</feature>
<name>A0A3N4UR53_9RHOB</name>
<dbReference type="GO" id="GO:0097347">
    <property type="term" value="C:TAM protein secretion complex"/>
    <property type="evidence" value="ECO:0007669"/>
    <property type="project" value="TreeGrafter"/>
</dbReference>
<dbReference type="PANTHER" id="PTHR36985">
    <property type="entry name" value="TRANSLOCATION AND ASSEMBLY MODULE SUBUNIT TAMB"/>
    <property type="match status" value="1"/>
</dbReference>
<evidence type="ECO:0000313" key="7">
    <source>
        <dbReference type="EMBL" id="RPE67437.1"/>
    </source>
</evidence>
<dbReference type="GO" id="GO:0009306">
    <property type="term" value="P:protein secretion"/>
    <property type="evidence" value="ECO:0007669"/>
    <property type="project" value="InterPro"/>
</dbReference>
<organism evidence="7 8">
    <name type="scientific">Pacificibacter maritimus</name>
    <dbReference type="NCBI Taxonomy" id="762213"/>
    <lineage>
        <taxon>Bacteria</taxon>
        <taxon>Pseudomonadati</taxon>
        <taxon>Pseudomonadota</taxon>
        <taxon>Alphaproteobacteria</taxon>
        <taxon>Rhodobacterales</taxon>
        <taxon>Roseobacteraceae</taxon>
        <taxon>Pacificibacter</taxon>
    </lineage>
</organism>
<comment type="subcellular location">
    <subcellularLocation>
        <location evidence="1">Membrane</location>
        <topology evidence="1">Single-pass membrane protein</topology>
    </subcellularLocation>
</comment>
<dbReference type="Pfam" id="PF04357">
    <property type="entry name" value="TamB"/>
    <property type="match status" value="1"/>
</dbReference>
<reference evidence="7 8" key="1">
    <citation type="submission" date="2018-11" db="EMBL/GenBank/DDBJ databases">
        <title>Genomic Encyclopedia of Type Strains, Phase IV (KMG-IV): sequencing the most valuable type-strain genomes for metagenomic binning, comparative biology and taxonomic classification.</title>
        <authorList>
            <person name="Goeker M."/>
        </authorList>
    </citation>
    <scope>NUCLEOTIDE SEQUENCE [LARGE SCALE GENOMIC DNA]</scope>
    <source>
        <strain evidence="7 8">DSM 104731</strain>
    </source>
</reference>
<sequence length="1104" mass="114926">MNHKILLFPALCLPLVAVAQTVADQTETDRDRSRIVAFLEDNLSGAGRTIRIENFTGLLSSQASLSRLTIADDQGVWLTLDDVELDWKRTSLLAGKLEVTSLSAGEINVLRKPDAGETSQSPEAKPFSLPELPVSIVIDEVNAPLVTLGADILGIGEPIDLSFLGGVNLADGQGSAQLEIQRLSGPSGAFLLDASYDNADTQLALDLSLTESKGGLITTLIGLPGAPDMALTAQGEGPLDTFIADITLATEGTPRLSGKLGLSTLEDDQQDQTAQDTPEPKTRVFSADIQGDVSPLFETDYAEFFGVSTALKVEGTSYPDGRLSLSPFSLKTNNLSLGGTIDIGTDSLPTSFDISGSIAAKGGKPTLLPLTGPKREIDRATLSAQYDVTQGEQWTAEANLLGFNQIGVSIQDVTIDANGTVSRSRNQTTSQLVRAVTAQIDMALNGLDVADTKLQTAIGDALSARTSLSWNDEVGFVIKDARFEAQDTVLQSSGTLSSIAEGLTFVGQANLRAPDVSRFAPLAGRPLKGAITAQIDGSYAILGGGFDAQASADTRNAAIGIPKIDALLGGQGTVTLDASRDETGINLRSFDVKSNALSAQASGALNSDTATLNLSAQLDDLARLDAGISGPAALRGTVKRREANAPWETETTLNGPGGSTAELSGTVAQNFNTASLRAIGSVPLGLANTFTTATLLQGDAAVDMQLVGPLELDSISGTITTQSGLRAVVPAAGLSFVFDPSTVTLSNSTARLNANATSDAGGRVTASGQIGLTGRMPADLNITLNRLTVADPDLYTTEATGALTINGPLLGSPRLEGRIALGRTDIQVAPTAFGSGGDIPEITHKNEPANVRQTRQRAGVLGDGSDGESSGTNRAIALDLTIDAPNQMFIRGRGLDAELGGSLRLRGSTRNIVPVGRFSLNRGRLSILGKRLDLEEGQLSLQGDFDPVFELVAVTDTDDLIINVITSGRVSAPKLTLTSAPDLPEDEIFAQLLFGRALSDISPLQAAQMAAAIATLTGGGNGIVGDIRDEIGLDDLDVTTSDEGDAALRLGKYLSDEIYTDVTIDSSGKSVINLNLDASDTVTFKGSASADGDTSLGVFFEKDY</sequence>
<feature type="chain" id="PRO_5018120666" evidence="5">
    <location>
        <begin position="20"/>
        <end position="1104"/>
    </location>
</feature>
<keyword evidence="2" id="KW-0812">Transmembrane</keyword>
<gene>
    <name evidence="7" type="ORF">EDD53_1846</name>
</gene>
<dbReference type="PANTHER" id="PTHR36985:SF1">
    <property type="entry name" value="TRANSLOCATION AND ASSEMBLY MODULE SUBUNIT TAMB"/>
    <property type="match status" value="1"/>
</dbReference>
<keyword evidence="5" id="KW-0732">Signal</keyword>
<keyword evidence="4" id="KW-0472">Membrane</keyword>
<keyword evidence="3" id="KW-1133">Transmembrane helix</keyword>
<dbReference type="InterPro" id="IPR007452">
    <property type="entry name" value="TamB_C"/>
</dbReference>
<evidence type="ECO:0000256" key="2">
    <source>
        <dbReference type="ARBA" id="ARBA00022692"/>
    </source>
</evidence>
<keyword evidence="8" id="KW-1185">Reference proteome</keyword>
<evidence type="ECO:0000256" key="1">
    <source>
        <dbReference type="ARBA" id="ARBA00004167"/>
    </source>
</evidence>
<evidence type="ECO:0000256" key="5">
    <source>
        <dbReference type="SAM" id="SignalP"/>
    </source>
</evidence>
<evidence type="ECO:0000259" key="6">
    <source>
        <dbReference type="Pfam" id="PF04357"/>
    </source>
</evidence>
<dbReference type="RefSeq" id="WP_123792877.1">
    <property type="nucleotide sequence ID" value="NZ_RKQK01000002.1"/>
</dbReference>
<dbReference type="AlphaFoldDB" id="A0A3N4UR53"/>
<dbReference type="OrthoDB" id="7784409at2"/>
<protein>
    <submittedName>
        <fullName evidence="7">Translocation and assembly module TamB</fullName>
    </submittedName>
</protein>